<feature type="domain" description="AAA" evidence="1">
    <location>
        <begin position="2"/>
        <end position="39"/>
    </location>
</feature>
<protein>
    <submittedName>
        <fullName evidence="2">ParA family protein</fullName>
    </submittedName>
</protein>
<dbReference type="SUPFAM" id="SSF52540">
    <property type="entry name" value="P-loop containing nucleoside triphosphate hydrolases"/>
    <property type="match status" value="1"/>
</dbReference>
<evidence type="ECO:0000313" key="3">
    <source>
        <dbReference type="Proteomes" id="UP000029870"/>
    </source>
</evidence>
<organism evidence="2 3">
    <name type="scientific">Helicobacter bilis</name>
    <dbReference type="NCBI Taxonomy" id="37372"/>
    <lineage>
        <taxon>Bacteria</taxon>
        <taxon>Pseudomonadati</taxon>
        <taxon>Campylobacterota</taxon>
        <taxon>Epsilonproteobacteria</taxon>
        <taxon>Campylobacterales</taxon>
        <taxon>Helicobacteraceae</taxon>
        <taxon>Helicobacter</taxon>
    </lineage>
</organism>
<name>A0A6D2C534_9HELI</name>
<proteinExistence type="predicted"/>
<dbReference type="CDD" id="cd02042">
    <property type="entry name" value="ParAB_family"/>
    <property type="match status" value="1"/>
</dbReference>
<dbReference type="AlphaFoldDB" id="A0A6D2C534"/>
<reference evidence="2 3" key="1">
    <citation type="journal article" date="2014" name="Genome Announc.">
        <title>Draft genome sequences of eight enterohepatic helicobacter species isolated from both laboratory and wild rodents.</title>
        <authorList>
            <person name="Sheh A."/>
            <person name="Shen Z."/>
            <person name="Fox J.G."/>
        </authorList>
    </citation>
    <scope>NUCLEOTIDE SEQUENCE [LARGE SCALE GENOMIC DNA]</scope>
    <source>
        <strain evidence="2 3">Missouri</strain>
    </source>
</reference>
<evidence type="ECO:0000259" key="1">
    <source>
        <dbReference type="Pfam" id="PF13614"/>
    </source>
</evidence>
<dbReference type="Proteomes" id="UP000029870">
    <property type="component" value="Unassembled WGS sequence"/>
</dbReference>
<dbReference type="Pfam" id="PF13614">
    <property type="entry name" value="AAA_31"/>
    <property type="match status" value="1"/>
</dbReference>
<dbReference type="InterPro" id="IPR025669">
    <property type="entry name" value="AAA_dom"/>
</dbReference>
<gene>
    <name evidence="2" type="ORF">LS77_007610</name>
</gene>
<dbReference type="InterPro" id="IPR027417">
    <property type="entry name" value="P-loop_NTPase"/>
</dbReference>
<evidence type="ECO:0000313" key="2">
    <source>
        <dbReference type="EMBL" id="TLE04011.1"/>
    </source>
</evidence>
<sequence>MVIAIANEKGGSGKTTLSVNLAIKLAQEGDEVLLIDYRPTKKHRSLYRHKDKCGA</sequence>
<dbReference type="Gene3D" id="3.40.50.300">
    <property type="entry name" value="P-loop containing nucleotide triphosphate hydrolases"/>
    <property type="match status" value="1"/>
</dbReference>
<comment type="caution">
    <text evidence="2">The sequence shown here is derived from an EMBL/GenBank/DDBJ whole genome shotgun (WGS) entry which is preliminary data.</text>
</comment>
<dbReference type="PANTHER" id="PTHR13696:SF96">
    <property type="entry name" value="COBQ_COBB_MIND_PARA NUCLEOTIDE BINDING DOMAIN-CONTAINING PROTEIN"/>
    <property type="match status" value="1"/>
</dbReference>
<accession>A0A6D2C534</accession>
<dbReference type="EMBL" id="JRPH02000022">
    <property type="protein sequence ID" value="TLE04011.1"/>
    <property type="molecule type" value="Genomic_DNA"/>
</dbReference>
<dbReference type="InterPro" id="IPR050678">
    <property type="entry name" value="DNA_Partitioning_ATPase"/>
</dbReference>
<dbReference type="PANTHER" id="PTHR13696">
    <property type="entry name" value="P-LOOP CONTAINING NUCLEOSIDE TRIPHOSPHATE HYDROLASE"/>
    <property type="match status" value="1"/>
</dbReference>